<evidence type="ECO:0000256" key="7">
    <source>
        <dbReference type="SAM" id="MobiDB-lite"/>
    </source>
</evidence>
<evidence type="ECO:0000256" key="6">
    <source>
        <dbReference type="ARBA" id="ARBA00023239"/>
    </source>
</evidence>
<feature type="region of interest" description="Disordered" evidence="7">
    <location>
        <begin position="72"/>
        <end position="103"/>
    </location>
</feature>
<feature type="domain" description="Guanylate cyclase" evidence="8">
    <location>
        <begin position="1"/>
        <end position="50"/>
    </location>
</feature>
<evidence type="ECO:0000259" key="8">
    <source>
        <dbReference type="PROSITE" id="PS50125"/>
    </source>
</evidence>
<evidence type="ECO:0000256" key="5">
    <source>
        <dbReference type="ARBA" id="ARBA00023136"/>
    </source>
</evidence>
<protein>
    <submittedName>
        <fullName evidence="9">Soluble guanylate cyclase 88E</fullName>
    </submittedName>
</protein>
<dbReference type="CDD" id="cd09487">
    <property type="entry name" value="SAM_superfamily"/>
    <property type="match status" value="1"/>
</dbReference>
<dbReference type="InterPro" id="IPR029787">
    <property type="entry name" value="Nucleotide_cyclase"/>
</dbReference>
<keyword evidence="2" id="KW-0812">Transmembrane</keyword>
<dbReference type="SUPFAM" id="SSF47769">
    <property type="entry name" value="SAM/Pointed domain"/>
    <property type="match status" value="1"/>
</dbReference>
<reference evidence="9 10" key="1">
    <citation type="journal article" date="2017" name="Mol. Biol. Evol.">
        <title>The 4-celled Tetrabaena socialis nuclear genome reveals the essential components for genetic control of cell number at the origin of multicellularity in the volvocine lineage.</title>
        <authorList>
            <person name="Featherston J."/>
            <person name="Arakaki Y."/>
            <person name="Hanschen E.R."/>
            <person name="Ferris P.J."/>
            <person name="Michod R.E."/>
            <person name="Olson B.J.S.C."/>
            <person name="Nozaki H."/>
            <person name="Durand P.M."/>
        </authorList>
    </citation>
    <scope>NUCLEOTIDE SEQUENCE [LARGE SCALE GENOMIC DNA]</scope>
    <source>
        <strain evidence="9 10">NIES-571</strain>
    </source>
</reference>
<dbReference type="GO" id="GO:0005886">
    <property type="term" value="C:plasma membrane"/>
    <property type="evidence" value="ECO:0007669"/>
    <property type="project" value="TreeGrafter"/>
</dbReference>
<keyword evidence="3" id="KW-0547">Nucleotide-binding</keyword>
<comment type="subcellular location">
    <subcellularLocation>
        <location evidence="1">Membrane</location>
    </subcellularLocation>
</comment>
<feature type="non-terminal residue" evidence="9">
    <location>
        <position position="1"/>
    </location>
</feature>
<keyword evidence="10" id="KW-1185">Reference proteome</keyword>
<dbReference type="Proteomes" id="UP000236333">
    <property type="component" value="Unassembled WGS sequence"/>
</dbReference>
<sequence>VILFSDIVGFTQLSSKLPTAEVFLMLSNMFTSFDKLTDRFSVYKVETIGERPVLGPGRGLLWTAGATSARRGGGGGALGSRSHNGYAPPLHSGSPSSRSHNGYAPPFLSGNLGRMLALGPGGNARAAAASTPASPHRHDSMLSASRLGSGASGITAGAGGLTAGSMTAGAAGLQPLLLPCYSLDLLFEDLGLVPYLPRFREEAIRLDMLLGMDVPQLERLGIRPLGYCIRVREAVVDLARGLLRACEDVALLGSGAGAARQALDSVDLRL</sequence>
<organism evidence="9 10">
    <name type="scientific">Tetrabaena socialis</name>
    <dbReference type="NCBI Taxonomy" id="47790"/>
    <lineage>
        <taxon>Eukaryota</taxon>
        <taxon>Viridiplantae</taxon>
        <taxon>Chlorophyta</taxon>
        <taxon>core chlorophytes</taxon>
        <taxon>Chlorophyceae</taxon>
        <taxon>CS clade</taxon>
        <taxon>Chlamydomonadales</taxon>
        <taxon>Tetrabaenaceae</taxon>
        <taxon>Tetrabaena</taxon>
    </lineage>
</organism>
<dbReference type="AlphaFoldDB" id="A0A2J8A873"/>
<evidence type="ECO:0000256" key="3">
    <source>
        <dbReference type="ARBA" id="ARBA00022741"/>
    </source>
</evidence>
<dbReference type="EMBL" id="PGGS01000118">
    <property type="protein sequence ID" value="PNH08727.1"/>
    <property type="molecule type" value="Genomic_DNA"/>
</dbReference>
<dbReference type="SUPFAM" id="SSF55073">
    <property type="entry name" value="Nucleotide cyclase"/>
    <property type="match status" value="1"/>
</dbReference>
<keyword evidence="4" id="KW-1133">Transmembrane helix</keyword>
<dbReference type="PANTHER" id="PTHR11920:SF335">
    <property type="entry name" value="GUANYLATE CYCLASE"/>
    <property type="match status" value="1"/>
</dbReference>
<name>A0A2J8A873_9CHLO</name>
<accession>A0A2J8A873</accession>
<evidence type="ECO:0000313" key="9">
    <source>
        <dbReference type="EMBL" id="PNH08727.1"/>
    </source>
</evidence>
<dbReference type="InterPro" id="IPR013761">
    <property type="entry name" value="SAM/pointed_sf"/>
</dbReference>
<dbReference type="Gene3D" id="3.30.70.1230">
    <property type="entry name" value="Nucleotide cyclase"/>
    <property type="match status" value="1"/>
</dbReference>
<evidence type="ECO:0000256" key="1">
    <source>
        <dbReference type="ARBA" id="ARBA00004370"/>
    </source>
</evidence>
<gene>
    <name evidence="9" type="ORF">TSOC_004716</name>
</gene>
<proteinExistence type="predicted"/>
<dbReference type="InterPro" id="IPR001054">
    <property type="entry name" value="A/G_cyclase"/>
</dbReference>
<keyword evidence="6" id="KW-0456">Lyase</keyword>
<dbReference type="OrthoDB" id="5854185at2759"/>
<dbReference type="GO" id="GO:0004383">
    <property type="term" value="F:guanylate cyclase activity"/>
    <property type="evidence" value="ECO:0007669"/>
    <property type="project" value="TreeGrafter"/>
</dbReference>
<comment type="caution">
    <text evidence="9">The sequence shown here is derived from an EMBL/GenBank/DDBJ whole genome shotgun (WGS) entry which is preliminary data.</text>
</comment>
<keyword evidence="5" id="KW-0472">Membrane</keyword>
<dbReference type="GO" id="GO:0001653">
    <property type="term" value="F:peptide receptor activity"/>
    <property type="evidence" value="ECO:0007669"/>
    <property type="project" value="TreeGrafter"/>
</dbReference>
<dbReference type="PROSITE" id="PS50125">
    <property type="entry name" value="GUANYLATE_CYCLASE_2"/>
    <property type="match status" value="1"/>
</dbReference>
<dbReference type="PANTHER" id="PTHR11920">
    <property type="entry name" value="GUANYLYL CYCLASE"/>
    <property type="match status" value="1"/>
</dbReference>
<dbReference type="GO" id="GO:0000166">
    <property type="term" value="F:nucleotide binding"/>
    <property type="evidence" value="ECO:0007669"/>
    <property type="project" value="UniProtKB-KW"/>
</dbReference>
<dbReference type="InterPro" id="IPR050401">
    <property type="entry name" value="Cyclic_nucleotide_synthase"/>
</dbReference>
<dbReference type="GO" id="GO:0004016">
    <property type="term" value="F:adenylate cyclase activity"/>
    <property type="evidence" value="ECO:0007669"/>
    <property type="project" value="TreeGrafter"/>
</dbReference>
<dbReference type="GO" id="GO:0035556">
    <property type="term" value="P:intracellular signal transduction"/>
    <property type="evidence" value="ECO:0007669"/>
    <property type="project" value="InterPro"/>
</dbReference>
<dbReference type="GO" id="GO:0007168">
    <property type="term" value="P:receptor guanylyl cyclase signaling pathway"/>
    <property type="evidence" value="ECO:0007669"/>
    <property type="project" value="TreeGrafter"/>
</dbReference>
<dbReference type="Pfam" id="PF00211">
    <property type="entry name" value="Guanylate_cyc"/>
    <property type="match status" value="1"/>
</dbReference>
<dbReference type="Gene3D" id="1.10.150.50">
    <property type="entry name" value="Transcription Factor, Ets-1"/>
    <property type="match status" value="1"/>
</dbReference>
<evidence type="ECO:0000256" key="2">
    <source>
        <dbReference type="ARBA" id="ARBA00022692"/>
    </source>
</evidence>
<evidence type="ECO:0000256" key="4">
    <source>
        <dbReference type="ARBA" id="ARBA00022989"/>
    </source>
</evidence>
<evidence type="ECO:0000313" key="10">
    <source>
        <dbReference type="Proteomes" id="UP000236333"/>
    </source>
</evidence>